<accession>A0A7S4SWA7</accession>
<keyword evidence="1" id="KW-0472">Membrane</keyword>
<organism evidence="2">
    <name type="scientific">Ditylum brightwellii</name>
    <dbReference type="NCBI Taxonomy" id="49249"/>
    <lineage>
        <taxon>Eukaryota</taxon>
        <taxon>Sar</taxon>
        <taxon>Stramenopiles</taxon>
        <taxon>Ochrophyta</taxon>
        <taxon>Bacillariophyta</taxon>
        <taxon>Mediophyceae</taxon>
        <taxon>Lithodesmiophycidae</taxon>
        <taxon>Lithodesmiales</taxon>
        <taxon>Lithodesmiaceae</taxon>
        <taxon>Ditylum</taxon>
    </lineage>
</organism>
<evidence type="ECO:0000256" key="1">
    <source>
        <dbReference type="SAM" id="Phobius"/>
    </source>
</evidence>
<sequence length="287" mass="33095">MRVFERDVTLVFGYCYSFLTIVMIIYCHVIILNKYILCRDTCKKNTMKRQPCGNKSLSDILNRLTEMQECQQVMIETLLRQQEETNEKLKTVCEMFTQLSSQQRNHFPDLDREGWVHVRHVAAVSDGWHPANDQLRGTDEYRFDGAWSKNFEKEVSGYNEFLFAFGDHSKWLVATKESVTGDNYADTSRCIERSSLSPNSKHEARWYRRVPNKEDPWISVIDHGPAIKSGDIVYGENRFGRNHWARGPAIHGGADVYIRCVARDGYLSSQPIEAVAVPSSYDPPSKK</sequence>
<keyword evidence="1" id="KW-0812">Transmembrane</keyword>
<dbReference type="AlphaFoldDB" id="A0A7S4SWA7"/>
<evidence type="ECO:0000313" key="2">
    <source>
        <dbReference type="EMBL" id="CAE4656053.1"/>
    </source>
</evidence>
<keyword evidence="1" id="KW-1133">Transmembrane helix</keyword>
<protein>
    <submittedName>
        <fullName evidence="2">Uncharacterized protein</fullName>
    </submittedName>
</protein>
<feature type="transmembrane region" description="Helical" evidence="1">
    <location>
        <begin position="12"/>
        <end position="32"/>
    </location>
</feature>
<gene>
    <name evidence="2" type="ORF">DBRI00130_LOCUS39319</name>
</gene>
<name>A0A7S4SWA7_9STRA</name>
<dbReference type="EMBL" id="HBNS01054150">
    <property type="protein sequence ID" value="CAE4656053.1"/>
    <property type="molecule type" value="Transcribed_RNA"/>
</dbReference>
<reference evidence="2" key="1">
    <citation type="submission" date="2021-01" db="EMBL/GenBank/DDBJ databases">
        <authorList>
            <person name="Corre E."/>
            <person name="Pelletier E."/>
            <person name="Niang G."/>
            <person name="Scheremetjew M."/>
            <person name="Finn R."/>
            <person name="Kale V."/>
            <person name="Holt S."/>
            <person name="Cochrane G."/>
            <person name="Meng A."/>
            <person name="Brown T."/>
            <person name="Cohen L."/>
        </authorList>
    </citation>
    <scope>NUCLEOTIDE SEQUENCE</scope>
    <source>
        <strain evidence="2">GSO104</strain>
    </source>
</reference>
<proteinExistence type="predicted"/>